<keyword evidence="8" id="KW-1185">Reference proteome</keyword>
<dbReference type="FunCoup" id="A0A6I8NNK2">
    <property type="interactions" value="644"/>
</dbReference>
<dbReference type="PANTHER" id="PTHR16186">
    <property type="entry name" value="SIGNAL-TRANSDUCING ADAPTOR PROTEIN-RELATED"/>
    <property type="match status" value="1"/>
</dbReference>
<evidence type="ECO:0000256" key="4">
    <source>
        <dbReference type="SAM" id="MobiDB-lite"/>
    </source>
</evidence>
<dbReference type="SUPFAM" id="SSF55550">
    <property type="entry name" value="SH2 domain"/>
    <property type="match status" value="1"/>
</dbReference>
<dbReference type="PANTHER" id="PTHR16186:SF10">
    <property type="entry name" value="SIGNAL-TRANSDUCING ADAPTOR PROTEIN 1"/>
    <property type="match status" value="1"/>
</dbReference>
<dbReference type="AlphaFoldDB" id="A0A6I8NNK2"/>
<dbReference type="Ensembl" id="ENSOANT00000075527.1">
    <property type="protein sequence ID" value="ENSOANP00000042233.1"/>
    <property type="gene ID" value="ENSOANG00000003968.2"/>
</dbReference>
<feature type="region of interest" description="Disordered" evidence="4">
    <location>
        <begin position="141"/>
        <end position="176"/>
    </location>
</feature>
<reference evidence="7" key="2">
    <citation type="submission" date="2025-08" db="UniProtKB">
        <authorList>
            <consortium name="Ensembl"/>
        </authorList>
    </citation>
    <scope>IDENTIFICATION</scope>
    <source>
        <strain evidence="7">Glennie</strain>
    </source>
</reference>
<feature type="compositionally biased region" description="Basic residues" evidence="4">
    <location>
        <begin position="368"/>
        <end position="378"/>
    </location>
</feature>
<keyword evidence="2 3" id="KW-0727">SH2 domain</keyword>
<dbReference type="Bgee" id="ENSOANG00000003968">
    <property type="expression patterns" value="Expressed in fibroblast and 4 other cell types or tissues"/>
</dbReference>
<dbReference type="Pfam" id="PF00017">
    <property type="entry name" value="SH2"/>
    <property type="match status" value="1"/>
</dbReference>
<feature type="compositionally biased region" description="Basic and acidic residues" evidence="4">
    <location>
        <begin position="353"/>
        <end position="367"/>
    </location>
</feature>
<dbReference type="Pfam" id="PF00169">
    <property type="entry name" value="PH"/>
    <property type="match status" value="1"/>
</dbReference>
<dbReference type="GO" id="GO:0019901">
    <property type="term" value="F:protein kinase binding"/>
    <property type="evidence" value="ECO:0000318"/>
    <property type="project" value="GO_Central"/>
</dbReference>
<dbReference type="InterPro" id="IPR036860">
    <property type="entry name" value="SH2_dom_sf"/>
</dbReference>
<reference evidence="7" key="3">
    <citation type="submission" date="2025-09" db="UniProtKB">
        <authorList>
            <consortium name="Ensembl"/>
        </authorList>
    </citation>
    <scope>IDENTIFICATION</scope>
    <source>
        <strain evidence="7">Glennie</strain>
    </source>
</reference>
<feature type="domain" description="PH" evidence="6">
    <location>
        <begin position="25"/>
        <end position="121"/>
    </location>
</feature>
<dbReference type="SUPFAM" id="SSF50729">
    <property type="entry name" value="PH domain-like"/>
    <property type="match status" value="1"/>
</dbReference>
<evidence type="ECO:0000256" key="2">
    <source>
        <dbReference type="ARBA" id="ARBA00022999"/>
    </source>
</evidence>
<dbReference type="InterPro" id="IPR001849">
    <property type="entry name" value="PH_domain"/>
</dbReference>
<dbReference type="GO" id="GO:0050861">
    <property type="term" value="P:positive regulation of B cell receptor signaling pathway"/>
    <property type="evidence" value="ECO:0000318"/>
    <property type="project" value="GO_Central"/>
</dbReference>
<proteinExistence type="predicted"/>
<dbReference type="PROSITE" id="PS50001">
    <property type="entry name" value="SH2"/>
    <property type="match status" value="1"/>
</dbReference>
<dbReference type="InterPro" id="IPR000980">
    <property type="entry name" value="SH2"/>
</dbReference>
<dbReference type="SMART" id="SM00252">
    <property type="entry name" value="SH2"/>
    <property type="match status" value="1"/>
</dbReference>
<evidence type="ECO:0000259" key="6">
    <source>
        <dbReference type="PROSITE" id="PS50003"/>
    </source>
</evidence>
<feature type="domain" description="SH2" evidence="5">
    <location>
        <begin position="183"/>
        <end position="273"/>
    </location>
</feature>
<dbReference type="GO" id="GO:0007169">
    <property type="term" value="P:cell surface receptor protein tyrosine kinase signaling pathway"/>
    <property type="evidence" value="ECO:0000318"/>
    <property type="project" value="GO_Central"/>
</dbReference>
<dbReference type="InParanoid" id="A0A6I8NNK2"/>
<feature type="region of interest" description="Disordered" evidence="4">
    <location>
        <begin position="298"/>
        <end position="406"/>
    </location>
</feature>
<dbReference type="PROSITE" id="PS50003">
    <property type="entry name" value="PH_DOMAIN"/>
    <property type="match status" value="1"/>
</dbReference>
<accession>A0A6I8NNK2</accession>
<name>A0A6I8NNK2_ORNAN</name>
<evidence type="ECO:0000256" key="3">
    <source>
        <dbReference type="PROSITE-ProRule" id="PRU00191"/>
    </source>
</evidence>
<keyword evidence="1" id="KW-0597">Phosphoprotein</keyword>
<dbReference type="GeneTree" id="ENSGT00530000063841"/>
<evidence type="ECO:0000313" key="8">
    <source>
        <dbReference type="Proteomes" id="UP000002279"/>
    </source>
</evidence>
<evidence type="ECO:0000313" key="7">
    <source>
        <dbReference type="Ensembl" id="ENSOANP00000042233.1"/>
    </source>
</evidence>
<reference evidence="7 8" key="1">
    <citation type="journal article" date="2008" name="Nature">
        <title>Genome analysis of the platypus reveals unique signatures of evolution.</title>
        <authorList>
            <person name="Warren W.C."/>
            <person name="Hillier L.W."/>
            <person name="Marshall Graves J.A."/>
            <person name="Birney E."/>
            <person name="Ponting C.P."/>
            <person name="Grutzner F."/>
            <person name="Belov K."/>
            <person name="Miller W."/>
            <person name="Clarke L."/>
            <person name="Chinwalla A.T."/>
            <person name="Yang S.P."/>
            <person name="Heger A."/>
            <person name="Locke D.P."/>
            <person name="Miethke P."/>
            <person name="Waters P.D."/>
            <person name="Veyrunes F."/>
            <person name="Fulton L."/>
            <person name="Fulton B."/>
            <person name="Graves T."/>
            <person name="Wallis J."/>
            <person name="Puente X.S."/>
            <person name="Lopez-Otin C."/>
            <person name="Ordonez G.R."/>
            <person name="Eichler E.E."/>
            <person name="Chen L."/>
            <person name="Cheng Z."/>
            <person name="Deakin J.E."/>
            <person name="Alsop A."/>
            <person name="Thompson K."/>
            <person name="Kirby P."/>
            <person name="Papenfuss A.T."/>
            <person name="Wakefield M.J."/>
            <person name="Olender T."/>
            <person name="Lancet D."/>
            <person name="Huttley G.A."/>
            <person name="Smit A.F."/>
            <person name="Pask A."/>
            <person name="Temple-Smith P."/>
            <person name="Batzer M.A."/>
            <person name="Walker J.A."/>
            <person name="Konkel M.K."/>
            <person name="Harris R.S."/>
            <person name="Whittington C.M."/>
            <person name="Wong E.S."/>
            <person name="Gemmell N.J."/>
            <person name="Buschiazzo E."/>
            <person name="Vargas Jentzsch I.M."/>
            <person name="Merkel A."/>
            <person name="Schmitz J."/>
            <person name="Zemann A."/>
            <person name="Churakov G."/>
            <person name="Kriegs J.O."/>
            <person name="Brosius J."/>
            <person name="Murchison E.P."/>
            <person name="Sachidanandam R."/>
            <person name="Smith C."/>
            <person name="Hannon G.J."/>
            <person name="Tsend-Ayush E."/>
            <person name="McMillan D."/>
            <person name="Attenborough R."/>
            <person name="Rens W."/>
            <person name="Ferguson-Smith M."/>
            <person name="Lefevre C.M."/>
            <person name="Sharp J.A."/>
            <person name="Nicholas K.R."/>
            <person name="Ray D.A."/>
            <person name="Kube M."/>
            <person name="Reinhardt R."/>
            <person name="Pringle T.H."/>
            <person name="Taylor J."/>
            <person name="Jones R.C."/>
            <person name="Nixon B."/>
            <person name="Dacheux J.L."/>
            <person name="Niwa H."/>
            <person name="Sekita Y."/>
            <person name="Huang X."/>
            <person name="Stark A."/>
            <person name="Kheradpour P."/>
            <person name="Kellis M."/>
            <person name="Flicek P."/>
            <person name="Chen Y."/>
            <person name="Webber C."/>
            <person name="Hardison R."/>
            <person name="Nelson J."/>
            <person name="Hallsworth-Pepin K."/>
            <person name="Delehaunty K."/>
            <person name="Markovic C."/>
            <person name="Minx P."/>
            <person name="Feng Y."/>
            <person name="Kremitzki C."/>
            <person name="Mitreva M."/>
            <person name="Glasscock J."/>
            <person name="Wylie T."/>
            <person name="Wohldmann P."/>
            <person name="Thiru P."/>
            <person name="Nhan M.N."/>
            <person name="Pohl C.S."/>
            <person name="Smith S.M."/>
            <person name="Hou S."/>
            <person name="Nefedov M."/>
            <person name="de Jong P.J."/>
            <person name="Renfree M.B."/>
            <person name="Mardis E.R."/>
            <person name="Wilson R.K."/>
        </authorList>
    </citation>
    <scope>NUCLEOTIDE SEQUENCE [LARGE SCALE GENOMIC DNA]</scope>
    <source>
        <strain evidence="7 8">Glennie</strain>
    </source>
</reference>
<organism evidence="7 8">
    <name type="scientific">Ornithorhynchus anatinus</name>
    <name type="common">Duckbill platypus</name>
    <dbReference type="NCBI Taxonomy" id="9258"/>
    <lineage>
        <taxon>Eukaryota</taxon>
        <taxon>Metazoa</taxon>
        <taxon>Chordata</taxon>
        <taxon>Craniata</taxon>
        <taxon>Vertebrata</taxon>
        <taxon>Euteleostomi</taxon>
        <taxon>Mammalia</taxon>
        <taxon>Monotremata</taxon>
        <taxon>Ornithorhynchidae</taxon>
        <taxon>Ornithorhynchus</taxon>
    </lineage>
</organism>
<dbReference type="Proteomes" id="UP000002279">
    <property type="component" value="Chromosome 10"/>
</dbReference>
<dbReference type="Gene3D" id="3.30.505.10">
    <property type="entry name" value="SH2 domain"/>
    <property type="match status" value="1"/>
</dbReference>
<dbReference type="GO" id="GO:0035591">
    <property type="term" value="F:signaling adaptor activity"/>
    <property type="evidence" value="ECO:0000318"/>
    <property type="project" value="GO_Central"/>
</dbReference>
<dbReference type="InterPro" id="IPR039111">
    <property type="entry name" value="STAP1/STAP2"/>
</dbReference>
<dbReference type="SMART" id="SM00233">
    <property type="entry name" value="PH"/>
    <property type="match status" value="1"/>
</dbReference>
<evidence type="ECO:0000259" key="5">
    <source>
        <dbReference type="PROSITE" id="PS50001"/>
    </source>
</evidence>
<dbReference type="Gene3D" id="2.30.29.30">
    <property type="entry name" value="Pleckstrin-homology domain (PH domain)/Phosphotyrosine-binding domain (PTB)"/>
    <property type="match status" value="1"/>
</dbReference>
<sequence>MMAKKPPKPAPRRIFQERLRITSLPLYFQGFLDIRRTKHEEFTQYWTELRGTTLFFYVDKKSTMYVEKVDLAALACLRDRESGGKRPAEFHLVLADEEVEVKAENSESQEEWRGFIRTVTELSLPQLSLPPGQMIRLQEVLQREKKRRSEARQTPDPPEAGEKSPSEDYSDVENPKPGCFYAVTRKEAVEMLEQNPSSGNMILRPGSDGGNFSITIRHETDTQNIKHYRVRRTGSSYTIDLEKPVTLPNLFSVVDYFRTETRGLLRPFIYRSAEAPGSVSTKSPPEARENTLTPLAEMSSHPQENDYTDAPTRAPSPAGRKRRGNRAARGGTFPSFDLSRSRLWEGRFQMGRGGEKRKGRGAGEGKREKRSKWRRKRVGERERERERRTHTRRGRVRDVMAERKTA</sequence>
<feature type="compositionally biased region" description="Basic and acidic residues" evidence="4">
    <location>
        <begin position="396"/>
        <end position="406"/>
    </location>
</feature>
<gene>
    <name evidence="7" type="primary">STAP1</name>
</gene>
<dbReference type="InterPro" id="IPR011993">
    <property type="entry name" value="PH-like_dom_sf"/>
</dbReference>
<evidence type="ECO:0000256" key="1">
    <source>
        <dbReference type="ARBA" id="ARBA00022553"/>
    </source>
</evidence>
<protein>
    <recommendedName>
        <fullName evidence="9">Signal transducing adaptor family member 1</fullName>
    </recommendedName>
</protein>
<evidence type="ECO:0008006" key="9">
    <source>
        <dbReference type="Google" id="ProtNLM"/>
    </source>
</evidence>